<dbReference type="InterPro" id="IPR015002">
    <property type="entry name" value="T6SS_Tdi1_C"/>
</dbReference>
<dbReference type="EMBL" id="LT907988">
    <property type="protein sequence ID" value="SOE52194.1"/>
    <property type="molecule type" value="Genomic_DNA"/>
</dbReference>
<feature type="compositionally biased region" description="Acidic residues" evidence="1">
    <location>
        <begin position="210"/>
        <end position="231"/>
    </location>
</feature>
<organism evidence="4 6">
    <name type="scientific">Orrella dioscoreae</name>
    <dbReference type="NCBI Taxonomy" id="1851544"/>
    <lineage>
        <taxon>Bacteria</taxon>
        <taxon>Pseudomonadati</taxon>
        <taxon>Pseudomonadota</taxon>
        <taxon>Betaproteobacteria</taxon>
        <taxon>Burkholderiales</taxon>
        <taxon>Alcaligenaceae</taxon>
        <taxon>Orrella</taxon>
    </lineage>
</organism>
<sequence length="231" mass="26329">MPHPDFAQFIDTFGDATSRAPVPEDVIEQYQGILPDFLLDVWREEGWCAYADGLVWTVDPREFEDIVTDWVAESGFEEIDRYHAFARSAFGDLYVYGERTGVNLTIACSTHDLLADVDDLDEKSPEAREETMAAFFASADYDRFDLEDENDEPMFERALETLGPLAADQVYAFEPAIALGGDVLVESLNKVRLDVYLAILREMADPDSPLLEDDEDDDDDEDEEDEEWRDR</sequence>
<dbReference type="AlphaFoldDB" id="A0A1C3K2C5"/>
<dbReference type="KEGG" id="odi:ODI_R3987"/>
<evidence type="ECO:0000313" key="4">
    <source>
        <dbReference type="EMBL" id="SBT25653.1"/>
    </source>
</evidence>
<evidence type="ECO:0000259" key="2">
    <source>
        <dbReference type="Pfam" id="PF08887"/>
    </source>
</evidence>
<evidence type="ECO:0000256" key="1">
    <source>
        <dbReference type="SAM" id="MobiDB-lite"/>
    </source>
</evidence>
<dbReference type="Pfam" id="PF08906">
    <property type="entry name" value="T6SS_Tdi1_C"/>
    <property type="match status" value="1"/>
</dbReference>
<dbReference type="EMBL" id="FLRC01000022">
    <property type="protein sequence ID" value="SBT25653.1"/>
    <property type="molecule type" value="Genomic_DNA"/>
</dbReference>
<accession>A0A1C3K2C5</accession>
<feature type="domain" description="T6SS immunity protein Tdi1 C-terminal" evidence="3">
    <location>
        <begin position="130"/>
        <end position="203"/>
    </location>
</feature>
<feature type="region of interest" description="Disordered" evidence="1">
    <location>
        <begin position="206"/>
        <end position="231"/>
    </location>
</feature>
<reference evidence="4 6" key="1">
    <citation type="submission" date="2016-06" db="EMBL/GenBank/DDBJ databases">
        <authorList>
            <person name="Kjaerup R.B."/>
            <person name="Dalgaard T.S."/>
            <person name="Juul-Madsen H.R."/>
        </authorList>
    </citation>
    <scope>NUCLEOTIDE SEQUENCE [LARGE SCALE GENOMIC DNA]</scope>
    <source>
        <strain evidence="4">Orrdi1</strain>
    </source>
</reference>
<evidence type="ECO:0000313" key="6">
    <source>
        <dbReference type="Proteomes" id="UP000078558"/>
    </source>
</evidence>
<dbReference type="STRING" id="1851544.ODI_01280"/>
<dbReference type="RefSeq" id="WP_067754012.1">
    <property type="nucleotide sequence ID" value="NZ_LT907988.1"/>
</dbReference>
<reference evidence="5 6" key="2">
    <citation type="submission" date="2017-08" db="EMBL/GenBank/DDBJ databases">
        <authorList>
            <person name="de Groot N.N."/>
        </authorList>
    </citation>
    <scope>NUCLEOTIDE SEQUENCE [LARGE SCALE GENOMIC DNA]</scope>
    <source>
        <strain evidence="5">Orrdi1</strain>
    </source>
</reference>
<protein>
    <recommendedName>
        <fullName evidence="7">GAD-related domain-containing protein</fullName>
    </recommendedName>
</protein>
<dbReference type="Pfam" id="PF08887">
    <property type="entry name" value="GAD-like"/>
    <property type="match status" value="1"/>
</dbReference>
<keyword evidence="6" id="KW-1185">Reference proteome</keyword>
<dbReference type="OrthoDB" id="9016361at2"/>
<evidence type="ECO:0008006" key="7">
    <source>
        <dbReference type="Google" id="ProtNLM"/>
    </source>
</evidence>
<feature type="domain" description="GAD-related" evidence="2">
    <location>
        <begin position="6"/>
        <end position="108"/>
    </location>
</feature>
<evidence type="ECO:0000259" key="3">
    <source>
        <dbReference type="Pfam" id="PF08906"/>
    </source>
</evidence>
<gene>
    <name evidence="4" type="ORF">ODI_01280</name>
    <name evidence="5" type="ORF">ODI_R3987</name>
</gene>
<evidence type="ECO:0000313" key="5">
    <source>
        <dbReference type="EMBL" id="SOE52194.1"/>
    </source>
</evidence>
<dbReference type="InterPro" id="IPR014983">
    <property type="entry name" value="GAD-rel"/>
</dbReference>
<dbReference type="Proteomes" id="UP000078558">
    <property type="component" value="Chromosome I"/>
</dbReference>
<proteinExistence type="predicted"/>
<name>A0A1C3K2C5_9BURK</name>